<dbReference type="PROSITE" id="PS00211">
    <property type="entry name" value="ABC_TRANSPORTER_1"/>
    <property type="match status" value="1"/>
</dbReference>
<dbReference type="InterPro" id="IPR017871">
    <property type="entry name" value="ABC_transporter-like_CS"/>
</dbReference>
<dbReference type="GO" id="GO:0005524">
    <property type="term" value="F:ATP binding"/>
    <property type="evidence" value="ECO:0007669"/>
    <property type="project" value="UniProtKB-KW"/>
</dbReference>
<dbReference type="InterPro" id="IPR003593">
    <property type="entry name" value="AAA+_ATPase"/>
</dbReference>
<dbReference type="Proteomes" id="UP001602370">
    <property type="component" value="Unassembled WGS sequence"/>
</dbReference>
<protein>
    <submittedName>
        <fullName evidence="6">ABC transporter ATP-binding protein</fullName>
    </submittedName>
</protein>
<evidence type="ECO:0000313" key="7">
    <source>
        <dbReference type="Proteomes" id="UP001602370"/>
    </source>
</evidence>
<evidence type="ECO:0000256" key="1">
    <source>
        <dbReference type="ARBA" id="ARBA00022448"/>
    </source>
</evidence>
<dbReference type="RefSeq" id="WP_245234736.1">
    <property type="nucleotide sequence ID" value="NZ_JBIBDZ010000004.1"/>
</dbReference>
<accession>A0ABW6XR67</accession>
<proteinExistence type="predicted"/>
<reference evidence="6 7" key="1">
    <citation type="submission" date="2024-10" db="EMBL/GenBank/DDBJ databases">
        <title>The Natural Products Discovery Center: Release of the First 8490 Sequenced Strains for Exploring Actinobacteria Biosynthetic Diversity.</title>
        <authorList>
            <person name="Kalkreuter E."/>
            <person name="Kautsar S.A."/>
            <person name="Yang D."/>
            <person name="Bader C.D."/>
            <person name="Teijaro C.N."/>
            <person name="Fluegel L."/>
            <person name="Davis C.M."/>
            <person name="Simpson J.R."/>
            <person name="Lauterbach L."/>
            <person name="Steele A.D."/>
            <person name="Gui C."/>
            <person name="Meng S."/>
            <person name="Li G."/>
            <person name="Viehrig K."/>
            <person name="Ye F."/>
            <person name="Su P."/>
            <person name="Kiefer A.F."/>
            <person name="Nichols A."/>
            <person name="Cepeda A.J."/>
            <person name="Yan W."/>
            <person name="Fan B."/>
            <person name="Jiang Y."/>
            <person name="Adhikari A."/>
            <person name="Zheng C.-J."/>
            <person name="Schuster L."/>
            <person name="Cowan T.M."/>
            <person name="Smanski M.J."/>
            <person name="Chevrette M.G."/>
            <person name="De Carvalho L.P.S."/>
            <person name="Shen B."/>
        </authorList>
    </citation>
    <scope>NUCLEOTIDE SEQUENCE [LARGE SCALE GENOMIC DNA]</scope>
    <source>
        <strain evidence="6 7">NPDC012605</strain>
    </source>
</reference>
<evidence type="ECO:0000313" key="6">
    <source>
        <dbReference type="EMBL" id="MFF5919995.1"/>
    </source>
</evidence>
<feature type="compositionally biased region" description="Basic and acidic residues" evidence="4">
    <location>
        <begin position="260"/>
        <end position="274"/>
    </location>
</feature>
<comment type="caution">
    <text evidence="6">The sequence shown here is derived from an EMBL/GenBank/DDBJ whole genome shotgun (WGS) entry which is preliminary data.</text>
</comment>
<keyword evidence="1" id="KW-0813">Transport</keyword>
<evidence type="ECO:0000256" key="4">
    <source>
        <dbReference type="SAM" id="MobiDB-lite"/>
    </source>
</evidence>
<gene>
    <name evidence="6" type="ORF">ACFY8C_16905</name>
</gene>
<dbReference type="PANTHER" id="PTHR24220:SF685">
    <property type="entry name" value="ABC TRANSPORTER RELATED"/>
    <property type="match status" value="1"/>
</dbReference>
<keyword evidence="7" id="KW-1185">Reference proteome</keyword>
<keyword evidence="2" id="KW-0547">Nucleotide-binding</keyword>
<dbReference type="CDD" id="cd03255">
    <property type="entry name" value="ABC_MJ0796_LolCDE_FtsE"/>
    <property type="match status" value="1"/>
</dbReference>
<dbReference type="PROSITE" id="PS50893">
    <property type="entry name" value="ABC_TRANSPORTER_2"/>
    <property type="match status" value="1"/>
</dbReference>
<dbReference type="PANTHER" id="PTHR24220">
    <property type="entry name" value="IMPORT ATP-BINDING PROTEIN"/>
    <property type="match status" value="1"/>
</dbReference>
<dbReference type="InterPro" id="IPR003439">
    <property type="entry name" value="ABC_transporter-like_ATP-bd"/>
</dbReference>
<feature type="region of interest" description="Disordered" evidence="4">
    <location>
        <begin position="251"/>
        <end position="287"/>
    </location>
</feature>
<dbReference type="InterPro" id="IPR017911">
    <property type="entry name" value="MacB-like_ATP-bd"/>
</dbReference>
<evidence type="ECO:0000256" key="3">
    <source>
        <dbReference type="ARBA" id="ARBA00022840"/>
    </source>
</evidence>
<sequence length="287" mass="30546">MTTTEKRLRTVPAAVRVVDAVKVYGRGDTEVRALDGVSVDFPVGRFTAVMGPSGSGKSTLMHCAAGLDTLTSGAALLGDTDLATLDDRRLTLLRRDRIGFVFQAFNLLPTLTVAENITLPSALAGHTVDRERFDRIVDAVGLRDRLHHRPSELSGGQQQRVAVARAFAGDPDVVFADEPTGNLDSRSGEEVLRLLGRTVRETGRTVVMVTHDPVAAAHADEVIFLADGRLVDRMTAPTADRVLDRMKAFETATGTGARTGDGHPADTHDPRSADGHPTALTPGGVSP</sequence>
<evidence type="ECO:0000256" key="2">
    <source>
        <dbReference type="ARBA" id="ARBA00022741"/>
    </source>
</evidence>
<keyword evidence="3 6" id="KW-0067">ATP-binding</keyword>
<feature type="domain" description="ABC transporter" evidence="5">
    <location>
        <begin position="15"/>
        <end position="252"/>
    </location>
</feature>
<dbReference type="EMBL" id="JBIBDZ010000004">
    <property type="protein sequence ID" value="MFF5919995.1"/>
    <property type="molecule type" value="Genomic_DNA"/>
</dbReference>
<dbReference type="SUPFAM" id="SSF52540">
    <property type="entry name" value="P-loop containing nucleoside triphosphate hydrolases"/>
    <property type="match status" value="1"/>
</dbReference>
<organism evidence="6 7">
    <name type="scientific">Streptomyces flavochromogenes</name>
    <dbReference type="NCBI Taxonomy" id="68199"/>
    <lineage>
        <taxon>Bacteria</taxon>
        <taxon>Bacillati</taxon>
        <taxon>Actinomycetota</taxon>
        <taxon>Actinomycetes</taxon>
        <taxon>Kitasatosporales</taxon>
        <taxon>Streptomycetaceae</taxon>
        <taxon>Streptomyces</taxon>
    </lineage>
</organism>
<name>A0ABW6XR67_9ACTN</name>
<evidence type="ECO:0000259" key="5">
    <source>
        <dbReference type="PROSITE" id="PS50893"/>
    </source>
</evidence>
<dbReference type="Pfam" id="PF00005">
    <property type="entry name" value="ABC_tran"/>
    <property type="match status" value="1"/>
</dbReference>
<dbReference type="SMART" id="SM00382">
    <property type="entry name" value="AAA"/>
    <property type="match status" value="1"/>
</dbReference>
<dbReference type="InterPro" id="IPR027417">
    <property type="entry name" value="P-loop_NTPase"/>
</dbReference>
<dbReference type="InterPro" id="IPR015854">
    <property type="entry name" value="ABC_transpr_LolD-like"/>
</dbReference>
<dbReference type="Gene3D" id="3.40.50.300">
    <property type="entry name" value="P-loop containing nucleotide triphosphate hydrolases"/>
    <property type="match status" value="1"/>
</dbReference>